<evidence type="ECO:0000256" key="1">
    <source>
        <dbReference type="ARBA" id="ARBA00006611"/>
    </source>
</evidence>
<dbReference type="SUPFAM" id="SSF52540">
    <property type="entry name" value="P-loop containing nucleoside triphosphate hydrolases"/>
    <property type="match status" value="1"/>
</dbReference>
<feature type="domain" description="Bacterial type II secretion system protein E" evidence="4">
    <location>
        <begin position="129"/>
        <end position="534"/>
    </location>
</feature>
<dbReference type="PANTHER" id="PTHR30258">
    <property type="entry name" value="TYPE II SECRETION SYSTEM PROTEIN GSPE-RELATED"/>
    <property type="match status" value="1"/>
</dbReference>
<gene>
    <name evidence="5" type="primary">tadA</name>
    <name evidence="5" type="ORF">IAC77_03445</name>
</gene>
<keyword evidence="2" id="KW-0547">Nucleotide-binding</keyword>
<comment type="caution">
    <text evidence="5">The sequence shown here is derived from an EMBL/GenBank/DDBJ whole genome shotgun (WGS) entry which is preliminary data.</text>
</comment>
<dbReference type="Proteomes" id="UP000721442">
    <property type="component" value="Unassembled WGS sequence"/>
</dbReference>
<dbReference type="GO" id="GO:0016887">
    <property type="term" value="F:ATP hydrolysis activity"/>
    <property type="evidence" value="ECO:0007669"/>
    <property type="project" value="TreeGrafter"/>
</dbReference>
<dbReference type="Pfam" id="PF00437">
    <property type="entry name" value="T2SSE"/>
    <property type="match status" value="1"/>
</dbReference>
<name>A0A940DGZ9_9PROT</name>
<dbReference type="AlphaFoldDB" id="A0A940DGZ9"/>
<dbReference type="PANTHER" id="PTHR30258:SF1">
    <property type="entry name" value="PROTEIN TRANSPORT PROTEIN HOFB HOMOLOG"/>
    <property type="match status" value="1"/>
</dbReference>
<evidence type="ECO:0000256" key="2">
    <source>
        <dbReference type="ARBA" id="ARBA00022741"/>
    </source>
</evidence>
<dbReference type="EMBL" id="JADINE010000042">
    <property type="protein sequence ID" value="MBO8407486.1"/>
    <property type="molecule type" value="Genomic_DNA"/>
</dbReference>
<evidence type="ECO:0000313" key="6">
    <source>
        <dbReference type="Proteomes" id="UP000721442"/>
    </source>
</evidence>
<organism evidence="5 6">
    <name type="scientific">Candidatus Enterousia excrementavium</name>
    <dbReference type="NCBI Taxonomy" id="2840789"/>
    <lineage>
        <taxon>Bacteria</taxon>
        <taxon>Pseudomonadati</taxon>
        <taxon>Pseudomonadota</taxon>
        <taxon>Alphaproteobacteria</taxon>
        <taxon>Candidatus Enterousia</taxon>
    </lineage>
</organism>
<accession>A0A940DGZ9</accession>
<dbReference type="InterPro" id="IPR027417">
    <property type="entry name" value="P-loop_NTPase"/>
</dbReference>
<evidence type="ECO:0000313" key="5">
    <source>
        <dbReference type="EMBL" id="MBO8407486.1"/>
    </source>
</evidence>
<comment type="similarity">
    <text evidence="1">Belongs to the GSP E family.</text>
</comment>
<keyword evidence="3" id="KW-0067">ATP-binding</keyword>
<sequence>MNEAENNVLNNIPVESRPSVPVGLENADNKDIVDYLFSNGNRLLTATGAEQELPKDTQGLIAYFSGGEIIISRTHRYDGRVLAFLDLLKKRARPMRIPFYSDLGLVSSIYKAYENRLGGVARSRQDYDNQMQKDFVDIIAKAAAQKVSDIHIEVADQTTIYFRIDGSMQPVLEYNSGWGESFVRAAFASSDMSNANYAQNEYQFAQKDGRTPLRGTKDLYLPRGILSIRMQFNPIAFGSRYVVMRLLYDNPSEGIKTEQEFGEYEQKLLMRLRSFPTGLVIVAGPTSSGKSTTLVRNMSLMLKEHHYEINMITVEDPVEQKIFGAHQMPVVNTMNEEQREEKYTEALAAALRSDPDTLMVGEIRTLAAAQLTVRGALSGHNVWTTLHANSAMSALTRLLDLGIEAFKLKEETLMRGLISMRLFKKLCPHCRERLIDHPEAPEYNRVLEAFGELGLRQVYIRGAGCEECKGTGTLGRVKAGEIIITNSEFLRMALAGNTDGAYKYWLEEMDGRTLKEAATALMLQGIIGVDELERWVGLLDRPGVY</sequence>
<evidence type="ECO:0000259" key="4">
    <source>
        <dbReference type="Pfam" id="PF00437"/>
    </source>
</evidence>
<dbReference type="Gene3D" id="3.30.450.90">
    <property type="match status" value="1"/>
</dbReference>
<evidence type="ECO:0000256" key="3">
    <source>
        <dbReference type="ARBA" id="ARBA00022840"/>
    </source>
</evidence>
<reference evidence="5" key="2">
    <citation type="journal article" date="2021" name="PeerJ">
        <title>Extensive microbial diversity within the chicken gut microbiome revealed by metagenomics and culture.</title>
        <authorList>
            <person name="Gilroy R."/>
            <person name="Ravi A."/>
            <person name="Getino M."/>
            <person name="Pursley I."/>
            <person name="Horton D.L."/>
            <person name="Alikhan N.F."/>
            <person name="Baker D."/>
            <person name="Gharbi K."/>
            <person name="Hall N."/>
            <person name="Watson M."/>
            <person name="Adriaenssens E.M."/>
            <person name="Foster-Nyarko E."/>
            <person name="Jarju S."/>
            <person name="Secka A."/>
            <person name="Antonio M."/>
            <person name="Oren A."/>
            <person name="Chaudhuri R.R."/>
            <person name="La Ragione R."/>
            <person name="Hildebrand F."/>
            <person name="Pallen M.J."/>
        </authorList>
    </citation>
    <scope>NUCLEOTIDE SEQUENCE</scope>
    <source>
        <strain evidence="5">B1-16210</strain>
    </source>
</reference>
<protein>
    <submittedName>
        <fullName evidence="5">Flp pilus assembly complex ATPase component TadA</fullName>
    </submittedName>
</protein>
<dbReference type="GO" id="GO:0005886">
    <property type="term" value="C:plasma membrane"/>
    <property type="evidence" value="ECO:0007669"/>
    <property type="project" value="TreeGrafter"/>
</dbReference>
<proteinExistence type="inferred from homology"/>
<dbReference type="GO" id="GO:0005524">
    <property type="term" value="F:ATP binding"/>
    <property type="evidence" value="ECO:0007669"/>
    <property type="project" value="UniProtKB-KW"/>
</dbReference>
<reference evidence="5" key="1">
    <citation type="submission" date="2020-10" db="EMBL/GenBank/DDBJ databases">
        <authorList>
            <person name="Gilroy R."/>
        </authorList>
    </citation>
    <scope>NUCLEOTIDE SEQUENCE</scope>
    <source>
        <strain evidence="5">B1-16210</strain>
    </source>
</reference>
<dbReference type="InterPro" id="IPR001482">
    <property type="entry name" value="T2SS/T4SS_dom"/>
</dbReference>
<dbReference type="Gene3D" id="3.40.50.300">
    <property type="entry name" value="P-loop containing nucleotide triphosphate hydrolases"/>
    <property type="match status" value="1"/>
</dbReference>